<sequence>MEILNQFVLFHMKNLSLFFLILFIISCSSNKEKSTEIRLRKSSTPIQLSKYFSSISPNLLQSDEPIGSIDKLVTTDSHILISDFNLMKSLRVFDQTGVQLAYRDDIGEGPMGLSQISDFSVYKDTVYVLDGFRKKILRFSLELETLGEMDVPIPSNNFLINQAGIFLLRQGEDAEEGRLVHYSHQMDYINTLIPSEELSTQLVFSGTNFFIPINDSSFVFYNPFYPYIWIYRNQNLEKLEMDFNNQFIDVNVLANMEPLEKLRFANTFENFYNLSNGVKLSDTEFLFSIRFKKKNGYLQVDLNTMEMIYMDQIKNDLMSTPSTITFSGNSGNQAWYWSEQEVIEKFYYLNNRKIPSIERMHLSSDKESKFVFQLRYR</sequence>
<keyword evidence="2" id="KW-1185">Reference proteome</keyword>
<accession>A0A1I0ZGT6</accession>
<name>A0A1I0ZGT6_9BACT</name>
<gene>
    <name evidence="1" type="ORF">SAMN04489723_10685</name>
</gene>
<protein>
    <recommendedName>
        <fullName evidence="3">6-bladed beta-propeller protein</fullName>
    </recommendedName>
</protein>
<organism evidence="1 2">
    <name type="scientific">Algoriphagus aquimarinus</name>
    <dbReference type="NCBI Taxonomy" id="237018"/>
    <lineage>
        <taxon>Bacteria</taxon>
        <taxon>Pseudomonadati</taxon>
        <taxon>Bacteroidota</taxon>
        <taxon>Cytophagia</taxon>
        <taxon>Cytophagales</taxon>
        <taxon>Cyclobacteriaceae</taxon>
        <taxon>Algoriphagus</taxon>
    </lineage>
</organism>
<evidence type="ECO:0008006" key="3">
    <source>
        <dbReference type="Google" id="ProtNLM"/>
    </source>
</evidence>
<reference evidence="1 2" key="1">
    <citation type="submission" date="2016-10" db="EMBL/GenBank/DDBJ databases">
        <authorList>
            <person name="de Groot N.N."/>
        </authorList>
    </citation>
    <scope>NUCLEOTIDE SEQUENCE [LARGE SCALE GENOMIC DNA]</scope>
    <source>
        <strain evidence="1 2">DSM 23399</strain>
    </source>
</reference>
<dbReference type="Proteomes" id="UP000198790">
    <property type="component" value="Unassembled WGS sequence"/>
</dbReference>
<dbReference type="EMBL" id="FOKK01000006">
    <property type="protein sequence ID" value="SFB24989.1"/>
    <property type="molecule type" value="Genomic_DNA"/>
</dbReference>
<evidence type="ECO:0000313" key="1">
    <source>
        <dbReference type="EMBL" id="SFB24989.1"/>
    </source>
</evidence>
<dbReference type="AlphaFoldDB" id="A0A1I0ZGT6"/>
<evidence type="ECO:0000313" key="2">
    <source>
        <dbReference type="Proteomes" id="UP000198790"/>
    </source>
</evidence>
<proteinExistence type="predicted"/>